<proteinExistence type="predicted"/>
<dbReference type="RefSeq" id="WP_199845526.1">
    <property type="nucleotide sequence ID" value="NZ_BCMM01000022.1"/>
</dbReference>
<gene>
    <name evidence="1" type="ORF">SsS58_04690</name>
</gene>
<dbReference type="AlphaFoldDB" id="A0A117EEM9"/>
<evidence type="ECO:0000313" key="1">
    <source>
        <dbReference type="EMBL" id="GAQ64297.1"/>
    </source>
</evidence>
<name>A0A117EEM9_STRSC</name>
<reference evidence="1 2" key="2">
    <citation type="journal article" date="2016" name="Genome Announc.">
        <title>Draft Genome Sequences of Streptomyces scabiei S58, Streptomyces turgidiscabies T45, and Streptomyces acidiscabies a10, the Pathogens of Potato Common Scab, Isolated in Japan.</title>
        <authorList>
            <person name="Tomihama T."/>
            <person name="Nishi Y."/>
            <person name="Sakai M."/>
            <person name="Ikenaga M."/>
            <person name="Okubo T."/>
            <person name="Ikeda S."/>
        </authorList>
    </citation>
    <scope>NUCLEOTIDE SEQUENCE [LARGE SCALE GENOMIC DNA]</scope>
    <source>
        <strain evidence="1 2">S58</strain>
    </source>
</reference>
<dbReference type="Proteomes" id="UP000067448">
    <property type="component" value="Unassembled WGS sequence"/>
</dbReference>
<organism evidence="1 2">
    <name type="scientific">Streptomyces scabiei</name>
    <dbReference type="NCBI Taxonomy" id="1930"/>
    <lineage>
        <taxon>Bacteria</taxon>
        <taxon>Bacillati</taxon>
        <taxon>Actinomycetota</taxon>
        <taxon>Actinomycetes</taxon>
        <taxon>Kitasatosporales</taxon>
        <taxon>Streptomycetaceae</taxon>
        <taxon>Streptomyces</taxon>
    </lineage>
</organism>
<dbReference type="EMBL" id="BCMM01000022">
    <property type="protein sequence ID" value="GAQ64297.1"/>
    <property type="molecule type" value="Genomic_DNA"/>
</dbReference>
<accession>A0A117EEM9</accession>
<reference evidence="2" key="1">
    <citation type="submission" date="2015-11" db="EMBL/GenBank/DDBJ databases">
        <authorList>
            <consortium name="Cross-ministerial Strategic Innovation Promotion Program (SIP) consortium"/>
            <person name="Tomihama T."/>
            <person name="Ikenaga M."/>
            <person name="Sakai M."/>
            <person name="Okubo T."/>
            <person name="Ikeda S."/>
        </authorList>
    </citation>
    <scope>NUCLEOTIDE SEQUENCE [LARGE SCALE GENOMIC DNA]</scope>
    <source>
        <strain evidence="2">S58</strain>
    </source>
</reference>
<reference evidence="2" key="3">
    <citation type="submission" date="2016-02" db="EMBL/GenBank/DDBJ databases">
        <title>Draft genome of pathogenic Streptomyces sp. in Japan.</title>
        <authorList>
            <person name="Tomihama T."/>
            <person name="Ikenaga M."/>
            <person name="Sakai M."/>
            <person name="Okubo T."/>
            <person name="Ikeda S."/>
        </authorList>
    </citation>
    <scope>NUCLEOTIDE SEQUENCE [LARGE SCALE GENOMIC DNA]</scope>
    <source>
        <strain evidence="2">S58</strain>
    </source>
</reference>
<evidence type="ECO:0000313" key="2">
    <source>
        <dbReference type="Proteomes" id="UP000067448"/>
    </source>
</evidence>
<protein>
    <submittedName>
        <fullName evidence="1">Uncharacterized protein</fullName>
    </submittedName>
</protein>
<sequence>MLAHQYIDNHQNTEGVVMTEQVTPAAETVSCCDSVSAQPVADTVPTQPSPCCGTDKDAEAAGACCGAQAKREAVATGARCC</sequence>
<comment type="caution">
    <text evidence="1">The sequence shown here is derived from an EMBL/GenBank/DDBJ whole genome shotgun (WGS) entry which is preliminary data.</text>
</comment>